<dbReference type="EMBL" id="AGUD01000238">
    <property type="protein sequence ID" value="EHN10188.1"/>
    <property type="molecule type" value="Genomic_DNA"/>
</dbReference>
<comment type="caution">
    <text evidence="4">The sequence shown here is derived from an EMBL/GenBank/DDBJ whole genome shotgun (WGS) entry which is preliminary data.</text>
</comment>
<dbReference type="OrthoDB" id="128186at2"/>
<dbReference type="Pfam" id="PF07859">
    <property type="entry name" value="Abhydrolase_3"/>
    <property type="match status" value="1"/>
</dbReference>
<dbReference type="Gene3D" id="3.40.50.1820">
    <property type="entry name" value="alpha/beta hydrolase"/>
    <property type="match status" value="1"/>
</dbReference>
<dbReference type="PATRIC" id="fig|1097667.3.peg.2922"/>
<keyword evidence="2" id="KW-0378">Hydrolase</keyword>
<evidence type="ECO:0000256" key="2">
    <source>
        <dbReference type="ARBA" id="ARBA00022801"/>
    </source>
</evidence>
<dbReference type="PANTHER" id="PTHR48081:SF30">
    <property type="entry name" value="ACETYL-HYDROLASE LIPR-RELATED"/>
    <property type="match status" value="1"/>
</dbReference>
<keyword evidence="5" id="KW-1185">Reference proteome</keyword>
<gene>
    <name evidence="4" type="ORF">PAI11_29470</name>
</gene>
<sequence length="308" mass="33269">MSVQMVIARARFRIAGQWSRIAARRSGPPSYEELQAGDLHDPPREIRRAHHCTVVEHRGARAIWLDRNHAPAGVLVFLHGGSYVCGPFLDQWQYLSRLCLRTGMAGLLVDYRLAPQHPYPAALEDVLAVIDGARRERLLRPGAWSLIGDSAGGGLAVAVAARLRDGAGDPPAALVLCSPWLDLAVADPEARGNARVDAMLTLDGLARHAAAYAGGRDLGDPLLSPLHGDPHGLPPTMIHSGTRELFLWDVRSWERRCREAGVTVVSREQPGGFHGYATAVASIPEARHAADEQAEFVVEAQAVEAGRA</sequence>
<name>H0E7Z0_9ACTN</name>
<evidence type="ECO:0000313" key="4">
    <source>
        <dbReference type="EMBL" id="EHN10188.1"/>
    </source>
</evidence>
<evidence type="ECO:0000256" key="1">
    <source>
        <dbReference type="ARBA" id="ARBA00010515"/>
    </source>
</evidence>
<reference evidence="4 5" key="1">
    <citation type="journal article" date="2013" name="Biodegradation">
        <title>Quantitative proteomic analysis of ibuprofen-degrading Patulibacter sp. strain I11.</title>
        <authorList>
            <person name="Almeida B."/>
            <person name="Kjeldal H."/>
            <person name="Lolas I."/>
            <person name="Knudsen A.D."/>
            <person name="Carvalho G."/>
            <person name="Nielsen K.L."/>
            <person name="Barreto Crespo M.T."/>
            <person name="Stensballe A."/>
            <person name="Nielsen J.L."/>
        </authorList>
    </citation>
    <scope>NUCLEOTIDE SEQUENCE [LARGE SCALE GENOMIC DNA]</scope>
    <source>
        <strain evidence="4 5">I11</strain>
    </source>
</reference>
<dbReference type="AlphaFoldDB" id="H0E7Z0"/>
<dbReference type="PANTHER" id="PTHR48081">
    <property type="entry name" value="AB HYDROLASE SUPERFAMILY PROTEIN C4A8.06C"/>
    <property type="match status" value="1"/>
</dbReference>
<dbReference type="SUPFAM" id="SSF53474">
    <property type="entry name" value="alpha/beta-Hydrolases"/>
    <property type="match status" value="1"/>
</dbReference>
<accession>H0E7Z0</accession>
<evidence type="ECO:0000313" key="5">
    <source>
        <dbReference type="Proteomes" id="UP000005143"/>
    </source>
</evidence>
<proteinExistence type="inferred from homology"/>
<dbReference type="InterPro" id="IPR029058">
    <property type="entry name" value="AB_hydrolase_fold"/>
</dbReference>
<dbReference type="InterPro" id="IPR050300">
    <property type="entry name" value="GDXG_lipolytic_enzyme"/>
</dbReference>
<dbReference type="GO" id="GO:0004806">
    <property type="term" value="F:triacylglycerol lipase activity"/>
    <property type="evidence" value="ECO:0007669"/>
    <property type="project" value="TreeGrafter"/>
</dbReference>
<feature type="domain" description="Alpha/beta hydrolase fold-3" evidence="3">
    <location>
        <begin position="75"/>
        <end position="277"/>
    </location>
</feature>
<organism evidence="4 5">
    <name type="scientific">Patulibacter medicamentivorans</name>
    <dbReference type="NCBI Taxonomy" id="1097667"/>
    <lineage>
        <taxon>Bacteria</taxon>
        <taxon>Bacillati</taxon>
        <taxon>Actinomycetota</taxon>
        <taxon>Thermoleophilia</taxon>
        <taxon>Solirubrobacterales</taxon>
        <taxon>Patulibacteraceae</taxon>
        <taxon>Patulibacter</taxon>
    </lineage>
</organism>
<dbReference type="RefSeq" id="WP_007576527.1">
    <property type="nucleotide sequence ID" value="NZ_AGUD01000238.1"/>
</dbReference>
<evidence type="ECO:0000259" key="3">
    <source>
        <dbReference type="Pfam" id="PF07859"/>
    </source>
</evidence>
<comment type="similarity">
    <text evidence="1">Belongs to the 'GDXG' lipolytic enzyme family.</text>
</comment>
<dbReference type="Proteomes" id="UP000005143">
    <property type="component" value="Unassembled WGS sequence"/>
</dbReference>
<dbReference type="InterPro" id="IPR013094">
    <property type="entry name" value="AB_hydrolase_3"/>
</dbReference>
<protein>
    <submittedName>
        <fullName evidence="4">Esterase</fullName>
    </submittedName>
</protein>